<feature type="compositionally biased region" description="Low complexity" evidence="1">
    <location>
        <begin position="764"/>
        <end position="790"/>
    </location>
</feature>
<dbReference type="GO" id="GO:0030968">
    <property type="term" value="P:endoplasmic reticulum unfolded protein response"/>
    <property type="evidence" value="ECO:0007669"/>
    <property type="project" value="TreeGrafter"/>
</dbReference>
<dbReference type="PANTHER" id="PTHR12943:SF27">
    <property type="entry name" value="HOMOCYSTEINE-INDUCED ENDOPLASMIC RETICULUM PROTEIN, ISOFORM A"/>
    <property type="match status" value="1"/>
</dbReference>
<dbReference type="InParanoid" id="A0A136J7X9"/>
<feature type="compositionally biased region" description="Low complexity" evidence="1">
    <location>
        <begin position="540"/>
        <end position="550"/>
    </location>
</feature>
<feature type="region of interest" description="Disordered" evidence="1">
    <location>
        <begin position="657"/>
        <end position="686"/>
    </location>
</feature>
<keyword evidence="3" id="KW-1185">Reference proteome</keyword>
<protein>
    <recommendedName>
        <fullName evidence="4">Ubiquitin-like domain-containing protein</fullName>
    </recommendedName>
</protein>
<dbReference type="Gene3D" id="3.10.20.90">
    <property type="entry name" value="Phosphatidylinositol 3-kinase Catalytic Subunit, Chain A, domain 1"/>
    <property type="match status" value="1"/>
</dbReference>
<dbReference type="Proteomes" id="UP000070501">
    <property type="component" value="Unassembled WGS sequence"/>
</dbReference>
<feature type="compositionally biased region" description="Polar residues" evidence="1">
    <location>
        <begin position="283"/>
        <end position="293"/>
    </location>
</feature>
<evidence type="ECO:0000313" key="2">
    <source>
        <dbReference type="EMBL" id="KXJ93255.1"/>
    </source>
</evidence>
<feature type="region of interest" description="Disordered" evidence="1">
    <location>
        <begin position="337"/>
        <end position="360"/>
    </location>
</feature>
<feature type="compositionally biased region" description="Basic and acidic residues" evidence="1">
    <location>
        <begin position="817"/>
        <end position="827"/>
    </location>
</feature>
<feature type="region of interest" description="Disordered" evidence="1">
    <location>
        <begin position="254"/>
        <end position="293"/>
    </location>
</feature>
<dbReference type="SUPFAM" id="SSF54236">
    <property type="entry name" value="Ubiquitin-like"/>
    <property type="match status" value="1"/>
</dbReference>
<sequence length="827" mass="87660">MATDGPAPSSAAPTAYSLELHILSPSAGVPQPLLLRGIPASTTIRQLKERLRNGLDAKPADNAQRLIHRGRLLARDEETLLDVFGEDAIRSAERQTLHLVLREAPDAQATPPTQHATSNIAPGPVGAATQGHTTAHNPVHGPQPAATNANPQQAPFTTTIHNLPHPPQQNISFGIAPQVQVRIGHGQWPSVPNISNAPQPGVPQFPMHGMPSTGQNVNLPPGYTAQQFAQHQLQWTATMNAQMAQRRMEELLNQNRPDRGRPGPNAAQEGAGPRTASPAAAIRTSSPYQQDATRTVIREGVGPNGQQWRIVTNEAVPNPLVRAARTGSPFSGPDMQHGFRPPAPGTIPQQPRSVPPGGPFGGNDVHNILNQADVSQATRTMTDAMRRNASTSSLASLASAHAARPIIPGVTVPSRTGSAAGTPDPHRAAGFARPMFPFQPPPPPQTTAAPRNPEVYILSSPAGPRALLVNSDQHTYFTPQGRGPLPGTWGITGIAGTPTPLQYPAMAFNSMLQTPIAGPQQAGNPFAGQTLGTPAPPTPQAQNTQLQGQPGLPPTPQVQPPADNVVARPADAQPAVQAQEIRMIPIWPHIWMVARLALFVWWFTTPESSWTRWLTVMSIALGLFLANTGVLNPLIEQFWVPVRGHIENLMPLADNHGRRQPGQNQAAGAGADAVAGDRNGRAGQVPNPAETAARLVEQRRNANAHWLLDAVRRLERAGLIFLASIAPGIAERHIEHLEAEARAERQLAELQATQATEAAEREAAAQAAAQESSGTAETSLATEATETSTTRNVEEQSGIGAGASSDFQPAAQGAGEMRQRAGHETAA</sequence>
<dbReference type="InterPro" id="IPR039751">
    <property type="entry name" value="HERPUD1/2"/>
</dbReference>
<evidence type="ECO:0000313" key="3">
    <source>
        <dbReference type="Proteomes" id="UP000070501"/>
    </source>
</evidence>
<dbReference type="EMBL" id="KQ964248">
    <property type="protein sequence ID" value="KXJ93255.1"/>
    <property type="molecule type" value="Genomic_DNA"/>
</dbReference>
<name>A0A136J7X9_9PEZI</name>
<feature type="region of interest" description="Disordered" evidence="1">
    <location>
        <begin position="516"/>
        <end position="564"/>
    </location>
</feature>
<organism evidence="2 3">
    <name type="scientific">Microdochium bolleyi</name>
    <dbReference type="NCBI Taxonomy" id="196109"/>
    <lineage>
        <taxon>Eukaryota</taxon>
        <taxon>Fungi</taxon>
        <taxon>Dikarya</taxon>
        <taxon>Ascomycota</taxon>
        <taxon>Pezizomycotina</taxon>
        <taxon>Sordariomycetes</taxon>
        <taxon>Xylariomycetidae</taxon>
        <taxon>Xylariales</taxon>
        <taxon>Microdochiaceae</taxon>
        <taxon>Microdochium</taxon>
    </lineage>
</organism>
<feature type="region of interest" description="Disordered" evidence="1">
    <location>
        <begin position="753"/>
        <end position="827"/>
    </location>
</feature>
<dbReference type="PANTHER" id="PTHR12943">
    <property type="entry name" value="HOMOCYSTEINE-RESPONSIVE ENDOPLASMIC RETICULUM-RESIDENT UNIQUITIN-LIKE DOMAIN HERPUD PROTEIN FAMILY MEMBER"/>
    <property type="match status" value="1"/>
</dbReference>
<proteinExistence type="predicted"/>
<gene>
    <name evidence="2" type="ORF">Micbo1qcDRAFT_194490</name>
</gene>
<reference evidence="3" key="1">
    <citation type="submission" date="2016-02" db="EMBL/GenBank/DDBJ databases">
        <title>Draft genome sequence of Microdochium bolleyi, a fungal endophyte of beachgrass.</title>
        <authorList>
            <consortium name="DOE Joint Genome Institute"/>
            <person name="David A.S."/>
            <person name="May G."/>
            <person name="Haridas S."/>
            <person name="Lim J."/>
            <person name="Wang M."/>
            <person name="Labutti K."/>
            <person name="Lipzen A."/>
            <person name="Barry K."/>
            <person name="Grigoriev I.V."/>
        </authorList>
    </citation>
    <scope>NUCLEOTIDE SEQUENCE [LARGE SCALE GENOMIC DNA]</scope>
    <source>
        <strain evidence="3">J235TASD1</strain>
    </source>
</reference>
<feature type="compositionally biased region" description="Low complexity" evidence="1">
    <location>
        <begin position="660"/>
        <end position="683"/>
    </location>
</feature>
<dbReference type="AlphaFoldDB" id="A0A136J7X9"/>
<evidence type="ECO:0008006" key="4">
    <source>
        <dbReference type="Google" id="ProtNLM"/>
    </source>
</evidence>
<accession>A0A136J7X9</accession>
<evidence type="ECO:0000256" key="1">
    <source>
        <dbReference type="SAM" id="MobiDB-lite"/>
    </source>
</evidence>
<dbReference type="OrthoDB" id="21589at2759"/>
<dbReference type="STRING" id="196109.A0A136J7X9"/>
<dbReference type="InterPro" id="IPR029071">
    <property type="entry name" value="Ubiquitin-like_domsf"/>
</dbReference>